<sequence>MAARPFRELVAKPEQHAHFVEEPETPKQVAEFFNEWPRTHSTAFRASDRSERTWICARTKAYIRRSSSNNALLFKGFLNWRVR</sequence>
<protein>
    <submittedName>
        <fullName evidence="1">Uncharacterized protein</fullName>
    </submittedName>
</protein>
<evidence type="ECO:0000313" key="2">
    <source>
        <dbReference type="Proteomes" id="UP000517187"/>
    </source>
</evidence>
<accession>A0A7W9ZQB2</accession>
<comment type="caution">
    <text evidence="1">The sequence shown here is derived from an EMBL/GenBank/DDBJ whole genome shotgun (WGS) entry which is preliminary data.</text>
</comment>
<reference evidence="1 2" key="1">
    <citation type="submission" date="2020-08" db="EMBL/GenBank/DDBJ databases">
        <title>Genomic Encyclopedia of Type Strains, Phase IV (KMG-V): Genome sequencing to study the core and pangenomes of soil and plant-associated prokaryotes.</title>
        <authorList>
            <person name="Whitman W."/>
        </authorList>
    </citation>
    <scope>NUCLEOTIDE SEQUENCE [LARGE SCALE GENOMIC DNA]</scope>
    <source>
        <strain evidence="1 2">SEMIA 4011</strain>
    </source>
</reference>
<dbReference type="AlphaFoldDB" id="A0A7W9ZQB2"/>
<name>A0A7W9ZQB2_RHILE</name>
<proteinExistence type="predicted"/>
<evidence type="ECO:0000313" key="1">
    <source>
        <dbReference type="EMBL" id="MBB6219514.1"/>
    </source>
</evidence>
<dbReference type="Proteomes" id="UP000517187">
    <property type="component" value="Unassembled WGS sequence"/>
</dbReference>
<dbReference type="EMBL" id="JACIIJ010000001">
    <property type="protein sequence ID" value="MBB6219514.1"/>
    <property type="molecule type" value="Genomic_DNA"/>
</dbReference>
<organism evidence="1 2">
    <name type="scientific">Rhizobium leguminosarum</name>
    <dbReference type="NCBI Taxonomy" id="384"/>
    <lineage>
        <taxon>Bacteria</taxon>
        <taxon>Pseudomonadati</taxon>
        <taxon>Pseudomonadota</taxon>
        <taxon>Alphaproteobacteria</taxon>
        <taxon>Hyphomicrobiales</taxon>
        <taxon>Rhizobiaceae</taxon>
        <taxon>Rhizobium/Agrobacterium group</taxon>
        <taxon>Rhizobium</taxon>
    </lineage>
</organism>
<gene>
    <name evidence="1" type="ORF">GGE66_000458</name>
</gene>